<evidence type="ECO:0000259" key="3">
    <source>
        <dbReference type="PROSITE" id="PS50102"/>
    </source>
</evidence>
<feature type="non-terminal residue" evidence="5">
    <location>
        <position position="73"/>
    </location>
</feature>
<evidence type="ECO:0000256" key="2">
    <source>
        <dbReference type="PROSITE-ProRule" id="PRU00176"/>
    </source>
</evidence>
<dbReference type="HOGENOM" id="CLU_148327_1_0_1"/>
<evidence type="ECO:0000313" key="6">
    <source>
        <dbReference type="Proteomes" id="UP000001514"/>
    </source>
</evidence>
<protein>
    <recommendedName>
        <fullName evidence="3">RRM domain-containing protein</fullName>
    </recommendedName>
</protein>
<proteinExistence type="predicted"/>
<feature type="domain" description="RRM" evidence="3">
    <location>
        <begin position="7"/>
        <end position="73"/>
    </location>
</feature>
<dbReference type="eggNOG" id="ENOG502SVNZ">
    <property type="taxonomic scope" value="Eukaryota"/>
</dbReference>
<keyword evidence="6" id="KW-1185">Reference proteome</keyword>
<dbReference type="Proteomes" id="UP000001514">
    <property type="component" value="Unassembled WGS sequence"/>
</dbReference>
<gene>
    <name evidence="4" type="ORF">SELMODRAFT_38125</name>
    <name evidence="5" type="ORF">SELMODRAFT_38126</name>
</gene>
<dbReference type="Gramene" id="EFJ09024">
    <property type="protein sequence ID" value="EFJ09024"/>
    <property type="gene ID" value="SELMODRAFT_38125"/>
</dbReference>
<dbReference type="GO" id="GO:0003723">
    <property type="term" value="F:RNA binding"/>
    <property type="evidence" value="ECO:0007669"/>
    <property type="project" value="UniProtKB-UniRule"/>
</dbReference>
<evidence type="ECO:0000256" key="1">
    <source>
        <dbReference type="ARBA" id="ARBA00022884"/>
    </source>
</evidence>
<organism evidence="6">
    <name type="scientific">Selaginella moellendorffii</name>
    <name type="common">Spikemoss</name>
    <dbReference type="NCBI Taxonomy" id="88036"/>
    <lineage>
        <taxon>Eukaryota</taxon>
        <taxon>Viridiplantae</taxon>
        <taxon>Streptophyta</taxon>
        <taxon>Embryophyta</taxon>
        <taxon>Tracheophyta</taxon>
        <taxon>Lycopodiopsida</taxon>
        <taxon>Selaginellales</taxon>
        <taxon>Selaginellaceae</taxon>
        <taxon>Selaginella</taxon>
    </lineage>
</organism>
<dbReference type="AlphaFoldDB" id="D8RC75"/>
<keyword evidence="1 2" id="KW-0694">RNA-binding</keyword>
<dbReference type="InterPro" id="IPR035979">
    <property type="entry name" value="RBD_domain_sf"/>
</dbReference>
<dbReference type="KEGG" id="smo:SELMODRAFT_38126"/>
<dbReference type="EMBL" id="GL377576">
    <property type="protein sequence ID" value="EFJ30078.1"/>
    <property type="molecule type" value="Genomic_DNA"/>
</dbReference>
<feature type="non-terminal residue" evidence="5">
    <location>
        <position position="1"/>
    </location>
</feature>
<dbReference type="InParanoid" id="D8RC75"/>
<evidence type="ECO:0000313" key="4">
    <source>
        <dbReference type="EMBL" id="EFJ09024.1"/>
    </source>
</evidence>
<accession>D8RC75</accession>
<dbReference type="STRING" id="88036.D8RC75"/>
<dbReference type="Pfam" id="PF00076">
    <property type="entry name" value="RRM_1"/>
    <property type="match status" value="1"/>
</dbReference>
<reference evidence="5 6" key="1">
    <citation type="journal article" date="2011" name="Science">
        <title>The Selaginella genome identifies genetic changes associated with the evolution of vascular plants.</title>
        <authorList>
            <person name="Banks J.A."/>
            <person name="Nishiyama T."/>
            <person name="Hasebe M."/>
            <person name="Bowman J.L."/>
            <person name="Gribskov M."/>
            <person name="dePamphilis C."/>
            <person name="Albert V.A."/>
            <person name="Aono N."/>
            <person name="Aoyama T."/>
            <person name="Ambrose B.A."/>
            <person name="Ashton N.W."/>
            <person name="Axtell M.J."/>
            <person name="Barker E."/>
            <person name="Barker M.S."/>
            <person name="Bennetzen J.L."/>
            <person name="Bonawitz N.D."/>
            <person name="Chapple C."/>
            <person name="Cheng C."/>
            <person name="Correa L.G."/>
            <person name="Dacre M."/>
            <person name="DeBarry J."/>
            <person name="Dreyer I."/>
            <person name="Elias M."/>
            <person name="Engstrom E.M."/>
            <person name="Estelle M."/>
            <person name="Feng L."/>
            <person name="Finet C."/>
            <person name="Floyd S.K."/>
            <person name="Frommer W.B."/>
            <person name="Fujita T."/>
            <person name="Gramzow L."/>
            <person name="Gutensohn M."/>
            <person name="Harholt J."/>
            <person name="Hattori M."/>
            <person name="Heyl A."/>
            <person name="Hirai T."/>
            <person name="Hiwatashi Y."/>
            <person name="Ishikawa M."/>
            <person name="Iwata M."/>
            <person name="Karol K.G."/>
            <person name="Koehler B."/>
            <person name="Kolukisaoglu U."/>
            <person name="Kubo M."/>
            <person name="Kurata T."/>
            <person name="Lalonde S."/>
            <person name="Li K."/>
            <person name="Li Y."/>
            <person name="Litt A."/>
            <person name="Lyons E."/>
            <person name="Manning G."/>
            <person name="Maruyama T."/>
            <person name="Michael T.P."/>
            <person name="Mikami K."/>
            <person name="Miyazaki S."/>
            <person name="Morinaga S."/>
            <person name="Murata T."/>
            <person name="Mueller-Roeber B."/>
            <person name="Nelson D.R."/>
            <person name="Obara M."/>
            <person name="Oguri Y."/>
            <person name="Olmstead R.G."/>
            <person name="Onodera N."/>
            <person name="Petersen B.L."/>
            <person name="Pils B."/>
            <person name="Prigge M."/>
            <person name="Rensing S.A."/>
            <person name="Riano-Pachon D.M."/>
            <person name="Roberts A.W."/>
            <person name="Sato Y."/>
            <person name="Scheller H.V."/>
            <person name="Schulz B."/>
            <person name="Schulz C."/>
            <person name="Shakirov E.V."/>
            <person name="Shibagaki N."/>
            <person name="Shinohara N."/>
            <person name="Shippen D.E."/>
            <person name="Soerensen I."/>
            <person name="Sotooka R."/>
            <person name="Sugimoto N."/>
            <person name="Sugita M."/>
            <person name="Sumikawa N."/>
            <person name="Tanurdzic M."/>
            <person name="Theissen G."/>
            <person name="Ulvskov P."/>
            <person name="Wakazuki S."/>
            <person name="Weng J.K."/>
            <person name="Willats W.W."/>
            <person name="Wipf D."/>
            <person name="Wolf P.G."/>
            <person name="Yang L."/>
            <person name="Zimmer A.D."/>
            <person name="Zhu Q."/>
            <person name="Mitros T."/>
            <person name="Hellsten U."/>
            <person name="Loque D."/>
            <person name="Otillar R."/>
            <person name="Salamov A."/>
            <person name="Schmutz J."/>
            <person name="Shapiro H."/>
            <person name="Lindquist E."/>
            <person name="Lucas S."/>
            <person name="Rokhsar D."/>
            <person name="Grigoriev I.V."/>
        </authorList>
    </citation>
    <scope>NUCLEOTIDE SEQUENCE [LARGE SCALE GENOMIC DNA]</scope>
</reference>
<sequence>LPPEASATLFVDGLPIDCTRREAAHIFRPFIGFKEVRVVHKDAKRAVGEKIVLCFVEFADPRCAATALEALQG</sequence>
<dbReference type="CDD" id="cd21618">
    <property type="entry name" value="RRM_AtNSRA_like"/>
    <property type="match status" value="1"/>
</dbReference>
<dbReference type="EMBL" id="GL377667">
    <property type="protein sequence ID" value="EFJ09024.1"/>
    <property type="molecule type" value="Genomic_DNA"/>
</dbReference>
<dbReference type="Gene3D" id="3.30.70.330">
    <property type="match status" value="1"/>
</dbReference>
<name>D8RC75_SELML</name>
<dbReference type="InterPro" id="IPR012677">
    <property type="entry name" value="Nucleotide-bd_a/b_plait_sf"/>
</dbReference>
<dbReference type="SUPFAM" id="SSF54928">
    <property type="entry name" value="RNA-binding domain, RBD"/>
    <property type="match status" value="1"/>
</dbReference>
<dbReference type="InterPro" id="IPR000504">
    <property type="entry name" value="RRM_dom"/>
</dbReference>
<dbReference type="OrthoDB" id="431169at2759"/>
<dbReference type="PROSITE" id="PS50102">
    <property type="entry name" value="RRM"/>
    <property type="match status" value="1"/>
</dbReference>
<dbReference type="Gramene" id="EFJ30078">
    <property type="protein sequence ID" value="EFJ30078"/>
    <property type="gene ID" value="SELMODRAFT_38126"/>
</dbReference>
<evidence type="ECO:0000313" key="5">
    <source>
        <dbReference type="EMBL" id="EFJ30078.1"/>
    </source>
</evidence>
<dbReference type="PANTHER" id="PTHR10501">
    <property type="entry name" value="U1 SMALL NUCLEAR RIBONUCLEOPROTEIN A/U2 SMALL NUCLEAR RIBONUCLEOPROTEIN B"/>
    <property type="match status" value="1"/>
</dbReference>
<dbReference type="KEGG" id="smo:SELMODRAFT_38125"/>